<dbReference type="AlphaFoldDB" id="W3U318"/>
<organism evidence="1 2">
    <name type="scientific">Bartonella quintana JK 73</name>
    <dbReference type="NCBI Taxonomy" id="1402976"/>
    <lineage>
        <taxon>Bacteria</taxon>
        <taxon>Pseudomonadati</taxon>
        <taxon>Pseudomonadota</taxon>
        <taxon>Alphaproteobacteria</taxon>
        <taxon>Hyphomicrobiales</taxon>
        <taxon>Bartonellaceae</taxon>
        <taxon>Bartonella</taxon>
    </lineage>
</organism>
<gene>
    <name evidence="1" type="ORF">Q649_00138</name>
</gene>
<dbReference type="EMBL" id="AZZX01000005">
    <property type="protein sequence ID" value="ETS17183.1"/>
    <property type="molecule type" value="Genomic_DNA"/>
</dbReference>
<dbReference type="Proteomes" id="UP000018945">
    <property type="component" value="Unassembled WGS sequence"/>
</dbReference>
<proteinExistence type="predicted"/>
<accession>W3U318</accession>
<comment type="caution">
    <text evidence="1">The sequence shown here is derived from an EMBL/GenBank/DDBJ whole genome shotgun (WGS) entry which is preliminary data.</text>
</comment>
<dbReference type="HOGENOM" id="CLU_2380388_0_0_5"/>
<name>W3U318_BARQI</name>
<sequence>MFHMVSWKKEKDLGIGKRANCRKGFVYDVSVYSVCIKYMGLWSCVSHGGGKLVLLLVFWWEHALKMCIVLARYFDGDVVDGDEMISHAKKDFSQ</sequence>
<reference evidence="1 2" key="1">
    <citation type="submission" date="2013-12" db="EMBL/GenBank/DDBJ databases">
        <title>The Genome Sequence of Bartonella quintana JK 73.</title>
        <authorList>
            <consortium name="The Broad Institute Genomics Platform"/>
            <consortium name="The Broad Institute Genome Sequencing Center for Infectious Disease"/>
            <person name="Feldgarden M."/>
            <person name="Kirby J."/>
            <person name="Birtles R."/>
            <person name="Dasch G."/>
            <person name="Hendrix L."/>
            <person name="Koehler J."/>
            <person name="Kosoy M."/>
            <person name="Young S."/>
            <person name="Zeng Q."/>
            <person name="Gargeya S."/>
            <person name="Fitzgerald M."/>
            <person name="Abouelleil A."/>
            <person name="Alvarado L."/>
            <person name="Chapman S.B."/>
            <person name="Gainer-Dewar J."/>
            <person name="Goldberg J."/>
            <person name="Griggs A."/>
            <person name="Gujja S."/>
            <person name="Hansen M."/>
            <person name="Howarth C."/>
            <person name="Imamovic A."/>
            <person name="Ireland A."/>
            <person name="Larimer J."/>
            <person name="McCowan C."/>
            <person name="Murphy C."/>
            <person name="Pearson M."/>
            <person name="Poon T.W."/>
            <person name="Priest M."/>
            <person name="Roberts A."/>
            <person name="Saif S."/>
            <person name="Shea T."/>
            <person name="Sykes S."/>
            <person name="Wortman J."/>
            <person name="Nusbaum C."/>
            <person name="Birren B."/>
        </authorList>
    </citation>
    <scope>NUCLEOTIDE SEQUENCE [LARGE SCALE GENOMIC DNA]</scope>
    <source>
        <strain evidence="1 2">JK 73</strain>
    </source>
</reference>
<protein>
    <submittedName>
        <fullName evidence="1">Uncharacterized protein</fullName>
    </submittedName>
</protein>
<evidence type="ECO:0000313" key="1">
    <source>
        <dbReference type="EMBL" id="ETS17183.1"/>
    </source>
</evidence>
<evidence type="ECO:0000313" key="2">
    <source>
        <dbReference type="Proteomes" id="UP000018945"/>
    </source>
</evidence>